<keyword evidence="3" id="KW-0560">Oxidoreductase</keyword>
<accession>A0A0F2MHE5</accession>
<dbReference type="EMBL" id="AXCR01000001">
    <property type="protein sequence ID" value="KJR89118.1"/>
    <property type="molecule type" value="Genomic_DNA"/>
</dbReference>
<dbReference type="SUPFAM" id="SSF51430">
    <property type="entry name" value="NAD(P)-linked oxidoreductase"/>
    <property type="match status" value="2"/>
</dbReference>
<evidence type="ECO:0000256" key="1">
    <source>
        <dbReference type="ARBA" id="ARBA00007905"/>
    </source>
</evidence>
<protein>
    <recommendedName>
        <fullName evidence="4">NADP-dependent oxidoreductase domain-containing protein</fullName>
    </recommendedName>
</protein>
<gene>
    <name evidence="5" type="ORF">SPSK_06315</name>
</gene>
<evidence type="ECO:0000313" key="5">
    <source>
        <dbReference type="EMBL" id="KJR89118.1"/>
    </source>
</evidence>
<keyword evidence="2" id="KW-0521">NADP</keyword>
<dbReference type="PRINTS" id="PR00069">
    <property type="entry name" value="ALDKETRDTASE"/>
</dbReference>
<sequence length="412" mass="46084">MSGPTIKLNSGHEMPQVGFGLWKVDNAVCADTVYNAIKAGYRLLDGACGESCCPFVAVRVALYLVSSRSFARFVLAVTPPIVPRGTQPLLCRVCSHVRFCLAQSYARPVLRRDGWEAGGWERRGAKGAERAKSRRGDYGNEVESGQGVARAIKEGIVKREDLFIVSKLWNSFHDGDRVEPITRRQLKDWGIDYFDLFIVHFPLALEWVDPEVRYPPGWHYDDAGTEVRTSKASIQETWTAMESLVEKGLTKSIGVSNFQGQLLYDVLRYAKIPPATLQIEHHPYLVQPRLLQLAKREGVAVTAYSSFGPASFEEFKMADAEALTPLFEVPLIKELAAKYKKSAGQILLRWATQRGLAVIPKTQTASRLAENLDVVAWDLDAKDVEAISALDKNTRFNQPTNYFETDKLILFA</sequence>
<evidence type="ECO:0000259" key="4">
    <source>
        <dbReference type="Pfam" id="PF00248"/>
    </source>
</evidence>
<dbReference type="InterPro" id="IPR018170">
    <property type="entry name" value="Aldo/ket_reductase_CS"/>
</dbReference>
<dbReference type="InterPro" id="IPR020471">
    <property type="entry name" value="AKR"/>
</dbReference>
<dbReference type="VEuPathDB" id="FungiDB:SPSK_06315"/>
<dbReference type="InterPro" id="IPR036812">
    <property type="entry name" value="NAD(P)_OxRdtase_dom_sf"/>
</dbReference>
<proteinExistence type="inferred from homology"/>
<dbReference type="PROSITE" id="PS00062">
    <property type="entry name" value="ALDOKETO_REDUCTASE_2"/>
    <property type="match status" value="1"/>
</dbReference>
<feature type="domain" description="NADP-dependent oxidoreductase" evidence="4">
    <location>
        <begin position="143"/>
        <end position="391"/>
    </location>
</feature>
<dbReference type="OrthoDB" id="416253at2759"/>
<dbReference type="InterPro" id="IPR023210">
    <property type="entry name" value="NADP_OxRdtase_dom"/>
</dbReference>
<name>A0A0F2MHE5_SPOSC</name>
<dbReference type="RefSeq" id="XP_016591794.1">
    <property type="nucleotide sequence ID" value="XM_016733021.1"/>
</dbReference>
<organism evidence="5 6">
    <name type="scientific">Sporothrix schenckii 1099-18</name>
    <dbReference type="NCBI Taxonomy" id="1397361"/>
    <lineage>
        <taxon>Eukaryota</taxon>
        <taxon>Fungi</taxon>
        <taxon>Dikarya</taxon>
        <taxon>Ascomycota</taxon>
        <taxon>Pezizomycotina</taxon>
        <taxon>Sordariomycetes</taxon>
        <taxon>Sordariomycetidae</taxon>
        <taxon>Ophiostomatales</taxon>
        <taxon>Ophiostomataceae</taxon>
        <taxon>Sporothrix</taxon>
    </lineage>
</organism>
<evidence type="ECO:0000256" key="2">
    <source>
        <dbReference type="ARBA" id="ARBA00022857"/>
    </source>
</evidence>
<dbReference type="GO" id="GO:0016616">
    <property type="term" value="F:oxidoreductase activity, acting on the CH-OH group of donors, NAD or NADP as acceptor"/>
    <property type="evidence" value="ECO:0007669"/>
    <property type="project" value="UniProtKB-ARBA"/>
</dbReference>
<dbReference type="GeneID" id="27668298"/>
<comment type="similarity">
    <text evidence="1">Belongs to the aldo/keto reductase family.</text>
</comment>
<comment type="caution">
    <text evidence="5">The sequence shown here is derived from an EMBL/GenBank/DDBJ whole genome shotgun (WGS) entry which is preliminary data.</text>
</comment>
<evidence type="ECO:0000256" key="3">
    <source>
        <dbReference type="ARBA" id="ARBA00023002"/>
    </source>
</evidence>
<dbReference type="Proteomes" id="UP000033710">
    <property type="component" value="Unassembled WGS sequence"/>
</dbReference>
<dbReference type="Pfam" id="PF00248">
    <property type="entry name" value="Aldo_ket_red"/>
    <property type="match status" value="1"/>
</dbReference>
<dbReference type="PANTHER" id="PTHR43827">
    <property type="entry name" value="2,5-DIKETO-D-GLUCONIC ACID REDUCTASE"/>
    <property type="match status" value="1"/>
</dbReference>
<dbReference type="PANTHER" id="PTHR43827:SF3">
    <property type="entry name" value="NADP-DEPENDENT OXIDOREDUCTASE DOMAIN-CONTAINING PROTEIN"/>
    <property type="match status" value="1"/>
</dbReference>
<dbReference type="KEGG" id="ssck:SPSK_06315"/>
<dbReference type="AlphaFoldDB" id="A0A0F2MHE5"/>
<reference evidence="5 6" key="2">
    <citation type="journal article" date="2015" name="Eukaryot. Cell">
        <title>Asexual propagation of a virulent clone complex in a human and feline outbreak of sporotrichosis.</title>
        <authorList>
            <person name="Teixeira Mde M."/>
            <person name="Rodrigues A.M."/>
            <person name="Tsui C.K."/>
            <person name="de Almeida L.G."/>
            <person name="Van Diepeningen A.D."/>
            <person name="van den Ende B.G."/>
            <person name="Fernandes G.F."/>
            <person name="Kano R."/>
            <person name="Hamelin R.C."/>
            <person name="Lopes-Bezerra L.M."/>
            <person name="Vasconcelos A.T."/>
            <person name="de Hoog S."/>
            <person name="de Camargo Z.P."/>
            <person name="Felipe M.S."/>
        </authorList>
    </citation>
    <scope>NUCLEOTIDE SEQUENCE [LARGE SCALE GENOMIC DNA]</scope>
    <source>
        <strain evidence="5 6">1099-18</strain>
    </source>
</reference>
<dbReference type="Gene3D" id="3.20.20.100">
    <property type="entry name" value="NADP-dependent oxidoreductase domain"/>
    <property type="match status" value="2"/>
</dbReference>
<evidence type="ECO:0000313" key="6">
    <source>
        <dbReference type="Proteomes" id="UP000033710"/>
    </source>
</evidence>
<reference evidence="5 6" key="1">
    <citation type="journal article" date="2014" name="BMC Genomics">
        <title>Comparative genomics of the major fungal agents of human and animal Sporotrichosis: Sporothrix schenckii and Sporothrix brasiliensis.</title>
        <authorList>
            <person name="Teixeira M.M."/>
            <person name="de Almeida L.G."/>
            <person name="Kubitschek-Barreira P."/>
            <person name="Alves F.L."/>
            <person name="Kioshima E.S."/>
            <person name="Abadio A.K."/>
            <person name="Fernandes L."/>
            <person name="Derengowski L.S."/>
            <person name="Ferreira K.S."/>
            <person name="Souza R.C."/>
            <person name="Ruiz J.C."/>
            <person name="de Andrade N.C."/>
            <person name="Paes H.C."/>
            <person name="Nicola A.M."/>
            <person name="Albuquerque P."/>
            <person name="Gerber A.L."/>
            <person name="Martins V.P."/>
            <person name="Peconick L.D."/>
            <person name="Neto A.V."/>
            <person name="Chaucanez C.B."/>
            <person name="Silva P.A."/>
            <person name="Cunha O.L."/>
            <person name="de Oliveira F.F."/>
            <person name="dos Santos T.C."/>
            <person name="Barros A.L."/>
            <person name="Soares M.A."/>
            <person name="de Oliveira L.M."/>
            <person name="Marini M.M."/>
            <person name="Villalobos-Duno H."/>
            <person name="Cunha M.M."/>
            <person name="de Hoog S."/>
            <person name="da Silveira J.F."/>
            <person name="Henrissat B."/>
            <person name="Nino-Vega G.A."/>
            <person name="Cisalpino P.S."/>
            <person name="Mora-Montes H.M."/>
            <person name="Almeida S.R."/>
            <person name="Stajich J.E."/>
            <person name="Lopes-Bezerra L.M."/>
            <person name="Vasconcelos A.T."/>
            <person name="Felipe M.S."/>
        </authorList>
    </citation>
    <scope>NUCLEOTIDE SEQUENCE [LARGE SCALE GENOMIC DNA]</scope>
    <source>
        <strain evidence="5 6">1099-18</strain>
    </source>
</reference>